<dbReference type="GO" id="GO:0008270">
    <property type="term" value="F:zinc ion binding"/>
    <property type="evidence" value="ECO:0007669"/>
    <property type="project" value="TreeGrafter"/>
</dbReference>
<dbReference type="SUPFAM" id="SSF53927">
    <property type="entry name" value="Cytidine deaminase-like"/>
    <property type="match status" value="1"/>
</dbReference>
<dbReference type="GO" id="GO:0055086">
    <property type="term" value="P:nucleobase-containing small molecule metabolic process"/>
    <property type="evidence" value="ECO:0007669"/>
    <property type="project" value="UniProtKB-ARBA"/>
</dbReference>
<dbReference type="InterPro" id="IPR050202">
    <property type="entry name" value="Cyt/Deoxycyt_deaminase"/>
</dbReference>
<dbReference type="PROSITE" id="PS51747">
    <property type="entry name" value="CYT_DCMP_DEAMINASES_2"/>
    <property type="match status" value="1"/>
</dbReference>
<dbReference type="GO" id="GO:0072527">
    <property type="term" value="P:pyrimidine-containing compound metabolic process"/>
    <property type="evidence" value="ECO:0007669"/>
    <property type="project" value="UniProtKB-ARBA"/>
</dbReference>
<organism evidence="3 4">
    <name type="scientific">Candidatus Gottesmanbacteria bacterium RIFCSPLOWO2_01_FULL_49_10</name>
    <dbReference type="NCBI Taxonomy" id="1798396"/>
    <lineage>
        <taxon>Bacteria</taxon>
        <taxon>Candidatus Gottesmaniibacteriota</taxon>
    </lineage>
</organism>
<dbReference type="Proteomes" id="UP000176409">
    <property type="component" value="Unassembled WGS sequence"/>
</dbReference>
<dbReference type="GO" id="GO:0004126">
    <property type="term" value="F:cytidine deaminase activity"/>
    <property type="evidence" value="ECO:0007669"/>
    <property type="project" value="UniProtKB-ARBA"/>
</dbReference>
<evidence type="ECO:0000256" key="1">
    <source>
        <dbReference type="ARBA" id="ARBA00006576"/>
    </source>
</evidence>
<dbReference type="Pfam" id="PF00383">
    <property type="entry name" value="dCMP_cyt_deam_1"/>
    <property type="match status" value="1"/>
</dbReference>
<dbReference type="STRING" id="1798396.A2973_04310"/>
<protein>
    <recommendedName>
        <fullName evidence="2">CMP/dCMP-type deaminase domain-containing protein</fullName>
    </recommendedName>
</protein>
<comment type="similarity">
    <text evidence="1">Belongs to the cytidine and deoxycytidylate deaminase family.</text>
</comment>
<reference evidence="3 4" key="1">
    <citation type="journal article" date="2016" name="Nat. Commun.">
        <title>Thousands of microbial genomes shed light on interconnected biogeochemical processes in an aquifer system.</title>
        <authorList>
            <person name="Anantharaman K."/>
            <person name="Brown C.T."/>
            <person name="Hug L.A."/>
            <person name="Sharon I."/>
            <person name="Castelle C.J."/>
            <person name="Probst A.J."/>
            <person name="Thomas B.C."/>
            <person name="Singh A."/>
            <person name="Wilkins M.J."/>
            <person name="Karaoz U."/>
            <person name="Brodie E.L."/>
            <person name="Williams K.H."/>
            <person name="Hubbard S.S."/>
            <person name="Banfield J.F."/>
        </authorList>
    </citation>
    <scope>NUCLEOTIDE SEQUENCE [LARGE SCALE GENOMIC DNA]</scope>
</reference>
<dbReference type="PANTHER" id="PTHR11644">
    <property type="entry name" value="CYTIDINE DEAMINASE"/>
    <property type="match status" value="1"/>
</dbReference>
<dbReference type="InterPro" id="IPR002125">
    <property type="entry name" value="CMP_dCMP_dom"/>
</dbReference>
<gene>
    <name evidence="3" type="ORF">A2973_04310</name>
</gene>
<name>A0A1F6AWN1_9BACT</name>
<proteinExistence type="inferred from homology"/>
<comment type="caution">
    <text evidence="3">The sequence shown here is derived from an EMBL/GenBank/DDBJ whole genome shotgun (WGS) entry which is preliminary data.</text>
</comment>
<evidence type="ECO:0000313" key="4">
    <source>
        <dbReference type="Proteomes" id="UP000176409"/>
    </source>
</evidence>
<sequence>MTLAQLQNKILLPTPEELDAERAWIAKIIEKIGLDKLSEAIQKAVAMRTYAYPPYSGYKVGAAILCKSGLIYASCNAEVASYSETDHAEGSAITIAISE</sequence>
<dbReference type="Gene3D" id="3.40.140.10">
    <property type="entry name" value="Cytidine Deaminase, domain 2"/>
    <property type="match status" value="1"/>
</dbReference>
<dbReference type="PANTHER" id="PTHR11644:SF2">
    <property type="entry name" value="CYTIDINE DEAMINASE"/>
    <property type="match status" value="1"/>
</dbReference>
<dbReference type="GO" id="GO:0005829">
    <property type="term" value="C:cytosol"/>
    <property type="evidence" value="ECO:0007669"/>
    <property type="project" value="TreeGrafter"/>
</dbReference>
<dbReference type="AlphaFoldDB" id="A0A1F6AWN1"/>
<dbReference type="InterPro" id="IPR016193">
    <property type="entry name" value="Cytidine_deaminase-like"/>
</dbReference>
<dbReference type="CDD" id="cd01283">
    <property type="entry name" value="cytidine_deaminase"/>
    <property type="match status" value="1"/>
</dbReference>
<feature type="domain" description="CMP/dCMP-type deaminase" evidence="2">
    <location>
        <begin position="35"/>
        <end position="99"/>
    </location>
</feature>
<evidence type="ECO:0000313" key="3">
    <source>
        <dbReference type="EMBL" id="OGG28902.1"/>
    </source>
</evidence>
<evidence type="ECO:0000259" key="2">
    <source>
        <dbReference type="PROSITE" id="PS51747"/>
    </source>
</evidence>
<dbReference type="EMBL" id="MFJZ01000064">
    <property type="protein sequence ID" value="OGG28902.1"/>
    <property type="molecule type" value="Genomic_DNA"/>
</dbReference>
<accession>A0A1F6AWN1</accession>